<name>I1YK22_METFJ</name>
<dbReference type="HOGENOM" id="CLU_173241_0_0_6"/>
<dbReference type="KEGG" id="mec:Q7C_2129"/>
<dbReference type="RefSeq" id="WP_014704684.1">
    <property type="nucleotide sequence ID" value="NC_017856.1"/>
</dbReference>
<dbReference type="PATRIC" id="fig|754477.3.peg.2094"/>
<dbReference type="Proteomes" id="UP000009145">
    <property type="component" value="Chromosome"/>
</dbReference>
<dbReference type="STRING" id="754477.Q7C_2129"/>
<protein>
    <recommendedName>
        <fullName evidence="4">Lipoprotein SmpA/OmlA domain-containing protein</fullName>
    </recommendedName>
</protein>
<proteinExistence type="predicted"/>
<accession>I1YK22</accession>
<dbReference type="AlphaFoldDB" id="I1YK22"/>
<feature type="signal peptide" evidence="1">
    <location>
        <begin position="1"/>
        <end position="20"/>
    </location>
</feature>
<sequence length="105" mass="11772" precursor="true">MFSKIAALFFASILSFSVMAEEDLILPVDEFVFIKAISGQNKSYVEEQLGKPFSKEKRENQGGEVEFWVYKNIVKIAGTEKVYKFTQVGIVNDAVETVGNSNLQP</sequence>
<organism evidence="2 3">
    <name type="scientific">Methylophaga frappieri (strain ATCC BAA-2434 / DSM 25690 / JAM7)</name>
    <dbReference type="NCBI Taxonomy" id="754477"/>
    <lineage>
        <taxon>Bacteria</taxon>
        <taxon>Pseudomonadati</taxon>
        <taxon>Pseudomonadota</taxon>
        <taxon>Gammaproteobacteria</taxon>
        <taxon>Thiotrichales</taxon>
        <taxon>Piscirickettsiaceae</taxon>
        <taxon>Methylophaga</taxon>
    </lineage>
</organism>
<evidence type="ECO:0008006" key="4">
    <source>
        <dbReference type="Google" id="ProtNLM"/>
    </source>
</evidence>
<dbReference type="OrthoDB" id="5609391at2"/>
<feature type="chain" id="PRO_5003654684" description="Lipoprotein SmpA/OmlA domain-containing protein" evidence="1">
    <location>
        <begin position="21"/>
        <end position="105"/>
    </location>
</feature>
<dbReference type="EMBL" id="CP003380">
    <property type="protein sequence ID" value="AFJ03265.1"/>
    <property type="molecule type" value="Genomic_DNA"/>
</dbReference>
<evidence type="ECO:0000256" key="1">
    <source>
        <dbReference type="SAM" id="SignalP"/>
    </source>
</evidence>
<keyword evidence="1" id="KW-0732">Signal</keyword>
<evidence type="ECO:0000313" key="2">
    <source>
        <dbReference type="EMBL" id="AFJ03265.1"/>
    </source>
</evidence>
<evidence type="ECO:0000313" key="3">
    <source>
        <dbReference type="Proteomes" id="UP000009145"/>
    </source>
</evidence>
<reference evidence="2 3" key="1">
    <citation type="journal article" date="2012" name="J. Bacteriol.">
        <title>Complete genome sequences of Methylophaga sp. strain JAM1 and Methylophaga sp. strain JAM7.</title>
        <authorList>
            <person name="Villeneuve C."/>
            <person name="Martineau C."/>
            <person name="Mauffrey F."/>
            <person name="Villemur R."/>
        </authorList>
    </citation>
    <scope>NUCLEOTIDE SEQUENCE [LARGE SCALE GENOMIC DNA]</scope>
    <source>
        <strain evidence="2 3">JAM7</strain>
    </source>
</reference>
<gene>
    <name evidence="2" type="ordered locus">Q7C_2129</name>
</gene>
<keyword evidence="3" id="KW-1185">Reference proteome</keyword>